<dbReference type="Pfam" id="PF14310">
    <property type="entry name" value="Fn3-like"/>
    <property type="match status" value="1"/>
</dbReference>
<feature type="domain" description="Fibronectin type III-like" evidence="10">
    <location>
        <begin position="669"/>
        <end position="739"/>
    </location>
</feature>
<organism evidence="11 12">
    <name type="scientific">Marasmiellus scandens</name>
    <dbReference type="NCBI Taxonomy" id="2682957"/>
    <lineage>
        <taxon>Eukaryota</taxon>
        <taxon>Fungi</taxon>
        <taxon>Dikarya</taxon>
        <taxon>Basidiomycota</taxon>
        <taxon>Agaricomycotina</taxon>
        <taxon>Agaricomycetes</taxon>
        <taxon>Agaricomycetidae</taxon>
        <taxon>Agaricales</taxon>
        <taxon>Marasmiineae</taxon>
        <taxon>Omphalotaceae</taxon>
        <taxon>Marasmiellus</taxon>
    </lineage>
</organism>
<dbReference type="PANTHER" id="PTHR42721:SF3">
    <property type="entry name" value="BETA-D-XYLOSIDASE 5-RELATED"/>
    <property type="match status" value="1"/>
</dbReference>
<dbReference type="SMART" id="SM01217">
    <property type="entry name" value="Fn3_like"/>
    <property type="match status" value="1"/>
</dbReference>
<evidence type="ECO:0000259" key="10">
    <source>
        <dbReference type="SMART" id="SM01217"/>
    </source>
</evidence>
<dbReference type="Gene3D" id="3.40.50.1700">
    <property type="entry name" value="Glycoside hydrolase family 3 C-terminal domain"/>
    <property type="match status" value="1"/>
</dbReference>
<evidence type="ECO:0000256" key="4">
    <source>
        <dbReference type="ARBA" id="ARBA00022729"/>
    </source>
</evidence>
<evidence type="ECO:0000256" key="7">
    <source>
        <dbReference type="ARBA" id="ARBA00024574"/>
    </source>
</evidence>
<dbReference type="InterPro" id="IPR026891">
    <property type="entry name" value="Fn3-like"/>
</dbReference>
<dbReference type="InterPro" id="IPR044993">
    <property type="entry name" value="BXL"/>
</dbReference>
<protein>
    <recommendedName>
        <fullName evidence="8">xylan 1,4-beta-xylosidase</fullName>
        <ecNumber evidence="8">3.2.1.37</ecNumber>
    </recommendedName>
</protein>
<keyword evidence="3" id="KW-0119">Carbohydrate metabolism</keyword>
<dbReference type="SUPFAM" id="SSF51445">
    <property type="entry name" value="(Trans)glycosidases"/>
    <property type="match status" value="1"/>
</dbReference>
<accession>A0ABR1JLR7</accession>
<evidence type="ECO:0000256" key="3">
    <source>
        <dbReference type="ARBA" id="ARBA00022651"/>
    </source>
</evidence>
<evidence type="ECO:0000256" key="6">
    <source>
        <dbReference type="ARBA" id="ARBA00023295"/>
    </source>
</evidence>
<keyword evidence="12" id="KW-1185">Reference proteome</keyword>
<keyword evidence="3" id="KW-0858">Xylan degradation</keyword>
<proteinExistence type="inferred from homology"/>
<evidence type="ECO:0000256" key="5">
    <source>
        <dbReference type="ARBA" id="ARBA00022801"/>
    </source>
</evidence>
<evidence type="ECO:0000313" key="12">
    <source>
        <dbReference type="Proteomes" id="UP001498398"/>
    </source>
</evidence>
<dbReference type="InterPro" id="IPR002772">
    <property type="entry name" value="Glyco_hydro_3_C"/>
</dbReference>
<evidence type="ECO:0000256" key="8">
    <source>
        <dbReference type="ARBA" id="ARBA00026107"/>
    </source>
</evidence>
<sequence length="760" mass="81249">MFRRLQSHLLLLAFVRSCLAGAFPDCANGPLATNLVCDTTASPMDRARALVANMTVEEKIANTVNQAPGVERLGLPAYNWWSEALHGVAGSPGVTFDRNFSFATSFPAPILLSAAFNDELINSVATIISTEARAFGNANHSGLDFFTPNINPFKDPRWGRGQETPGEDPFHIARYVFQLITGLQGGVAPEPYLKIIADCKHWAAYDLENWNGNSRMAFDAIVSQQDLAEYYSPSFQSCVRDAKVASIMCSYNSVNGIPSCANSFLLQDIAREFWGLGDQWITSDCDAVGNVFDPHNFTDTLANASAVSLLAGTDVDCGNTYADSLGDALDQGLVTEDDISKSLVRLYASLVRLGYFDPAENQPFRQITFENDVNTPEAQELAHTAAVEGIVLLKNDGVLPLGNATKTVAIVGPWASATSQMQSNYNGIAPFLVSPVQGLKDAGLDVLSESGTRINTQDTSGFAAAIDAANQADVVIFAGGIDDSIEAEGNDRTEITWPGNQLDLIRELAAVGKPFIVLQMGGGQVDSSELKANDSVNALIWGGYPGQSGGAALAEIITGAQAPAGRLPITQYAADYVNQIPMTDMTLRPSDSSPGRTYKWFTGTPVFEFGFGMHFTSFSFEWAGEATESYSIQDLVSAGNSSGVAFADLAPFDSFDVTVTNTGSVTSDYVALLFSNTTAGPQPAPLKELIGYTRVKSLAPGDSAVASLNVTLGSIARFDEDGNTVLYPGTYNVWLDTTGEITRSFELTGDETRILTWPGA</sequence>
<evidence type="ECO:0000256" key="9">
    <source>
        <dbReference type="SAM" id="SignalP"/>
    </source>
</evidence>
<dbReference type="InterPro" id="IPR036962">
    <property type="entry name" value="Glyco_hydro_3_N_sf"/>
</dbReference>
<keyword evidence="6" id="KW-0326">Glycosidase</keyword>
<dbReference type="PANTHER" id="PTHR42721">
    <property type="entry name" value="SUGAR HYDROLASE-RELATED"/>
    <property type="match status" value="1"/>
</dbReference>
<comment type="catalytic activity">
    <reaction evidence="7">
        <text>Hydrolysis of (1-&gt;4)-beta-D-xylans, to remove successive D-xylose residues from the non-reducing termini.</text>
        <dbReference type="EC" id="3.2.1.37"/>
    </reaction>
</comment>
<gene>
    <name evidence="11" type="ORF">VKT23_007340</name>
</gene>
<dbReference type="InterPro" id="IPR013783">
    <property type="entry name" value="Ig-like_fold"/>
</dbReference>
<dbReference type="Gene3D" id="3.20.20.300">
    <property type="entry name" value="Glycoside hydrolase, family 3, N-terminal domain"/>
    <property type="match status" value="1"/>
</dbReference>
<dbReference type="InterPro" id="IPR017853">
    <property type="entry name" value="GH"/>
</dbReference>
<dbReference type="SUPFAM" id="SSF52279">
    <property type="entry name" value="Beta-D-glucan exohydrolase, C-terminal domain"/>
    <property type="match status" value="1"/>
</dbReference>
<comment type="caution">
    <text evidence="11">The sequence shown here is derived from an EMBL/GenBank/DDBJ whole genome shotgun (WGS) entry which is preliminary data.</text>
</comment>
<dbReference type="Pfam" id="PF01915">
    <property type="entry name" value="Glyco_hydro_3_C"/>
    <property type="match status" value="1"/>
</dbReference>
<keyword evidence="4 9" id="KW-0732">Signal</keyword>
<feature type="chain" id="PRO_5045085527" description="xylan 1,4-beta-xylosidase" evidence="9">
    <location>
        <begin position="21"/>
        <end position="760"/>
    </location>
</feature>
<dbReference type="InterPro" id="IPR036881">
    <property type="entry name" value="Glyco_hydro_3_C_sf"/>
</dbReference>
<reference evidence="11 12" key="1">
    <citation type="submission" date="2024-01" db="EMBL/GenBank/DDBJ databases">
        <title>A draft genome for the cacao thread blight pathogen Marasmiellus scandens.</title>
        <authorList>
            <person name="Baruah I.K."/>
            <person name="Leung J."/>
            <person name="Bukari Y."/>
            <person name="Amoako-Attah I."/>
            <person name="Meinhardt L.W."/>
            <person name="Bailey B.A."/>
            <person name="Cohen S.P."/>
        </authorList>
    </citation>
    <scope>NUCLEOTIDE SEQUENCE [LARGE SCALE GENOMIC DNA]</scope>
    <source>
        <strain evidence="11 12">GH-19</strain>
    </source>
</reference>
<keyword evidence="5" id="KW-0378">Hydrolase</keyword>
<name>A0ABR1JLR7_9AGAR</name>
<keyword evidence="3" id="KW-0624">Polysaccharide degradation</keyword>
<evidence type="ECO:0000313" key="11">
    <source>
        <dbReference type="EMBL" id="KAK7462755.1"/>
    </source>
</evidence>
<evidence type="ECO:0000256" key="2">
    <source>
        <dbReference type="ARBA" id="ARBA00005336"/>
    </source>
</evidence>
<dbReference type="Gene3D" id="2.60.40.10">
    <property type="entry name" value="Immunoglobulins"/>
    <property type="match status" value="1"/>
</dbReference>
<feature type="signal peptide" evidence="9">
    <location>
        <begin position="1"/>
        <end position="20"/>
    </location>
</feature>
<dbReference type="InterPro" id="IPR001764">
    <property type="entry name" value="Glyco_hydro_3_N"/>
</dbReference>
<dbReference type="Pfam" id="PF00933">
    <property type="entry name" value="Glyco_hydro_3"/>
    <property type="match status" value="1"/>
</dbReference>
<comment type="similarity">
    <text evidence="2">Belongs to the glycosyl hydrolase 3 family.</text>
</comment>
<dbReference type="Proteomes" id="UP001498398">
    <property type="component" value="Unassembled WGS sequence"/>
</dbReference>
<dbReference type="EMBL" id="JBANRG010000010">
    <property type="protein sequence ID" value="KAK7462755.1"/>
    <property type="molecule type" value="Genomic_DNA"/>
</dbReference>
<evidence type="ECO:0000256" key="1">
    <source>
        <dbReference type="ARBA" id="ARBA00004851"/>
    </source>
</evidence>
<comment type="pathway">
    <text evidence="1">Glycan degradation; xylan degradation.</text>
</comment>
<dbReference type="EC" id="3.2.1.37" evidence="8"/>